<proteinExistence type="inferred from homology"/>
<comment type="cofactor">
    <cofactor evidence="1">
        <name>Zn(2+)</name>
        <dbReference type="ChEBI" id="CHEBI:29105"/>
    </cofactor>
</comment>
<keyword evidence="3" id="KW-0645">Protease</keyword>
<keyword evidence="5" id="KW-0378">Hydrolase</keyword>
<dbReference type="InterPro" id="IPR011765">
    <property type="entry name" value="Pept_M16_N"/>
</dbReference>
<evidence type="ECO:0000256" key="5">
    <source>
        <dbReference type="ARBA" id="ARBA00022801"/>
    </source>
</evidence>
<feature type="domain" description="Peptidase M16 C-terminal" evidence="10">
    <location>
        <begin position="191"/>
        <end position="364"/>
    </location>
</feature>
<evidence type="ECO:0000256" key="3">
    <source>
        <dbReference type="ARBA" id="ARBA00022670"/>
    </source>
</evidence>
<dbReference type="PANTHER" id="PTHR43690">
    <property type="entry name" value="NARDILYSIN"/>
    <property type="match status" value="1"/>
</dbReference>
<feature type="domain" description="Peptidase M16 N-terminal" evidence="9">
    <location>
        <begin position="42"/>
        <end position="182"/>
    </location>
</feature>
<reference evidence="11 12" key="1">
    <citation type="submission" date="2023-10" db="EMBL/GenBank/DDBJ databases">
        <title>Bacteria for the degradation of biodegradable plastic PBAT(Polybutylene adipate terephthalate).</title>
        <authorList>
            <person name="Weon H.-Y."/>
            <person name="Yeon J."/>
        </authorList>
    </citation>
    <scope>NUCLEOTIDE SEQUENCE [LARGE SCALE GENOMIC DNA]</scope>
    <source>
        <strain evidence="11 12">SBD 7-3</strain>
    </source>
</reference>
<name>A0ABZ0D039_9BURK</name>
<evidence type="ECO:0000259" key="10">
    <source>
        <dbReference type="Pfam" id="PF05193"/>
    </source>
</evidence>
<dbReference type="InterPro" id="IPR001431">
    <property type="entry name" value="Pept_M16_Zn_BS"/>
</dbReference>
<dbReference type="InterPro" id="IPR007863">
    <property type="entry name" value="Peptidase_M16_C"/>
</dbReference>
<keyword evidence="7" id="KW-0482">Metalloprotease</keyword>
<keyword evidence="12" id="KW-1185">Reference proteome</keyword>
<dbReference type="PANTHER" id="PTHR43690:SF17">
    <property type="entry name" value="PROTEIN YHJJ"/>
    <property type="match status" value="1"/>
</dbReference>
<evidence type="ECO:0000256" key="6">
    <source>
        <dbReference type="ARBA" id="ARBA00022833"/>
    </source>
</evidence>
<evidence type="ECO:0000256" key="7">
    <source>
        <dbReference type="ARBA" id="ARBA00023049"/>
    </source>
</evidence>
<evidence type="ECO:0000256" key="8">
    <source>
        <dbReference type="RuleBase" id="RU004447"/>
    </source>
</evidence>
<keyword evidence="4" id="KW-0479">Metal-binding</keyword>
<dbReference type="Gene3D" id="3.30.830.10">
    <property type="entry name" value="Metalloenzyme, LuxS/M16 peptidase-like"/>
    <property type="match status" value="4"/>
</dbReference>
<evidence type="ECO:0000256" key="1">
    <source>
        <dbReference type="ARBA" id="ARBA00001947"/>
    </source>
</evidence>
<evidence type="ECO:0000256" key="4">
    <source>
        <dbReference type="ARBA" id="ARBA00022723"/>
    </source>
</evidence>
<evidence type="ECO:0000313" key="12">
    <source>
        <dbReference type="Proteomes" id="UP001303946"/>
    </source>
</evidence>
<dbReference type="InterPro" id="IPR050626">
    <property type="entry name" value="Peptidase_M16"/>
</dbReference>
<dbReference type="EMBL" id="CP136336">
    <property type="protein sequence ID" value="WOB10553.1"/>
    <property type="molecule type" value="Genomic_DNA"/>
</dbReference>
<gene>
    <name evidence="11" type="ORF">RXV79_10930</name>
</gene>
<dbReference type="PROSITE" id="PS00143">
    <property type="entry name" value="INSULINASE"/>
    <property type="match status" value="1"/>
</dbReference>
<sequence length="893" mass="98303">MLAFVQPVLAQALPAGVSKVQSVEGITEYRLANGLQLLLIPDDAKPTTTVNMTYRVGSRHENYGETGMAHLLEHLLFKGTPKTRNALGEFTKRGLNANGSTWFDRTNYFASFASNDENLKWYLDWQADAMVNSFIARKDLDTEMTVVRNEMEMGENSPERILFEKTLATMYQWHNYGKNTIGARADVENVDIPRLQAFYRQYYQPDNATLIVAGKFDASKVLGWVQQSFGKLKKPTRKLPTQYTLDPVQDGERSVTLRRVGGVPLLMAAYHVPAAAHPDFAAIEVLNQSLGDTPSGRLHKRLTAKQLAAGTYAFSQGLADPGFAIFGAQLAPGLDVDKARNELLATVESIAKEPITEEELKRAQGQWLKAWEQAFTNPETVGVSLSESVAQGDWRLFFLLRDRVRDLKLADVQRVAVERLRLSNRTLGTYLPVDAPARAPAPVRPDVAAELKSFKPQAAAAAVQAFDATPANIDRLTQRFDIGGLKVAVLPKGARGGAVTALLTLRFGDEKTLFGQGEVPEFVAAMLDKGTATLSRQQIQDKLDALKTEMRIGGGGGVVTVSLTSRRDTLPEAIALVGDVLRNPSFPPEVLDEQRRAALADIEQQRKEPEALADNAVSRAMNPYPRGDVRYTSSFDEMVADINAVTVDQLKAFHKRFYSVARSEFGAAGDLDVAAVRSALEKALGGWTGGEPYTRVPRPLAPVKPQRLQLPAPDKQNATLLVRQSVPLYDLDPDYPALSMANYLLGTGGQSRLWKRIREDEGLSYDVRTGILWNSHEPHSMLQGSAIFAPQNLAKVEAAFREELTRAQKDGFTAKELAEGKRGLLAFRRLSRAQDRNLAAALATNLDLNRTFEVSARVDEALGKLTLEQVNAALRKYVKPDSFVTAVSGDFKP</sequence>
<dbReference type="Pfam" id="PF05193">
    <property type="entry name" value="Peptidase_M16_C"/>
    <property type="match status" value="2"/>
</dbReference>
<organism evidence="11 12">
    <name type="scientific">Piscinibacter gummiphilus</name>
    <dbReference type="NCBI Taxonomy" id="946333"/>
    <lineage>
        <taxon>Bacteria</taxon>
        <taxon>Pseudomonadati</taxon>
        <taxon>Pseudomonadota</taxon>
        <taxon>Betaproteobacteria</taxon>
        <taxon>Burkholderiales</taxon>
        <taxon>Sphaerotilaceae</taxon>
        <taxon>Piscinibacter</taxon>
    </lineage>
</organism>
<evidence type="ECO:0000313" key="11">
    <source>
        <dbReference type="EMBL" id="WOB10553.1"/>
    </source>
</evidence>
<accession>A0ABZ0D039</accession>
<dbReference type="Pfam" id="PF00675">
    <property type="entry name" value="Peptidase_M16"/>
    <property type="match status" value="1"/>
</dbReference>
<protein>
    <submittedName>
        <fullName evidence="11">Pitrilysin family protein</fullName>
    </submittedName>
</protein>
<feature type="domain" description="Peptidase M16 C-terminal" evidence="10">
    <location>
        <begin position="645"/>
        <end position="824"/>
    </location>
</feature>
<dbReference type="InterPro" id="IPR011249">
    <property type="entry name" value="Metalloenz_LuxS/M16"/>
</dbReference>
<evidence type="ECO:0000256" key="2">
    <source>
        <dbReference type="ARBA" id="ARBA00007261"/>
    </source>
</evidence>
<evidence type="ECO:0000259" key="9">
    <source>
        <dbReference type="Pfam" id="PF00675"/>
    </source>
</evidence>
<dbReference type="Proteomes" id="UP001303946">
    <property type="component" value="Chromosome"/>
</dbReference>
<comment type="similarity">
    <text evidence="2 8">Belongs to the peptidase M16 family.</text>
</comment>
<keyword evidence="6" id="KW-0862">Zinc</keyword>
<dbReference type="SUPFAM" id="SSF63411">
    <property type="entry name" value="LuxS/MPP-like metallohydrolase"/>
    <property type="match status" value="4"/>
</dbReference>